<keyword evidence="1" id="KW-0472">Membrane</keyword>
<evidence type="ECO:0000313" key="3">
    <source>
        <dbReference type="Proteomes" id="UP000034246"/>
    </source>
</evidence>
<gene>
    <name evidence="2" type="ORF">UT39_C0009G0042</name>
</gene>
<sequence>MPRYLVSEGSTQYKILVVSENETFVRACRKFLARENIGLVVRNQSENLGIQTTFASGGNWVAVIYDLTQTNIKLDDLKKVVKRPVIKTLFILKRRKTSADIQFFSLGENVDAVTISNLETTRVNKLSKQLVEKYFRYEKKFLGGTPSVESDKRNRHVWFICLLLIPLLPYLFTLVVLVNGFFRRNLAPRVNLSKTLRFCHVDTLLNRGINSFVRFYSSPPVLQMAYKLPQKVSDEEAFESFRYCNNVKQALTVNAFLKSLIDLKPGMLTIEKSSPNEKLFLSRISGESETGTSHTSEEILIEKMGALFGEFARILRNEKERTYLITTQDNSFLTPTGGKLKDGYLFSIKAGEIFFLNSFKVNDLEQKFKGKFDMADRVVDNENLSKIDQMVLPKDKFQILVTMIKDVYGLEIDGQISIQNSYLDGLVLARDLLAKNNLSYQNSLDLYKRLAVVVKSKGVTYFDKSLVWDVFSIFDNTAGWEKFSNNCNLSIGFLDVGKQSNTAATNVTVDSVLSDLLSDLKLSLRVLFSKPANRDNQIVTYFPAKVVTKLPDKDGVFQKEISLPTQKFFVSKALANVGSGELVDFSFPVKDCKDGFGVTFIKQPGNETLGVNYNFLTGSTYYLYINGNLTGVGNKFYNSKLLTLTEDTTLRFIKQNE</sequence>
<dbReference type="AlphaFoldDB" id="A0A0G0RC62"/>
<keyword evidence="1" id="KW-1133">Transmembrane helix</keyword>
<name>A0A0G0RC62_9BACT</name>
<evidence type="ECO:0000313" key="2">
    <source>
        <dbReference type="EMBL" id="KKR11282.1"/>
    </source>
</evidence>
<protein>
    <submittedName>
        <fullName evidence="2">Uncharacterized protein</fullName>
    </submittedName>
</protein>
<comment type="caution">
    <text evidence="2">The sequence shown here is derived from an EMBL/GenBank/DDBJ whole genome shotgun (WGS) entry which is preliminary data.</text>
</comment>
<dbReference type="STRING" id="1618550.UT39_C0009G0042"/>
<keyword evidence="1" id="KW-0812">Transmembrane</keyword>
<feature type="transmembrane region" description="Helical" evidence="1">
    <location>
        <begin position="157"/>
        <end position="182"/>
    </location>
</feature>
<evidence type="ECO:0000256" key="1">
    <source>
        <dbReference type="SAM" id="Phobius"/>
    </source>
</evidence>
<proteinExistence type="predicted"/>
<dbReference type="EMBL" id="LBWP01000009">
    <property type="protein sequence ID" value="KKR11282.1"/>
    <property type="molecule type" value="Genomic_DNA"/>
</dbReference>
<organism evidence="2 3">
    <name type="scientific">Candidatus Woesebacteria bacterium GW2011_GWA1_39_21</name>
    <dbReference type="NCBI Taxonomy" id="1618550"/>
    <lineage>
        <taxon>Bacteria</taxon>
        <taxon>Candidatus Woeseibacteriota</taxon>
    </lineage>
</organism>
<dbReference type="Proteomes" id="UP000034246">
    <property type="component" value="Unassembled WGS sequence"/>
</dbReference>
<reference evidence="2 3" key="1">
    <citation type="journal article" date="2015" name="Nature">
        <title>rRNA introns, odd ribosomes, and small enigmatic genomes across a large radiation of phyla.</title>
        <authorList>
            <person name="Brown C.T."/>
            <person name="Hug L.A."/>
            <person name="Thomas B.C."/>
            <person name="Sharon I."/>
            <person name="Castelle C.J."/>
            <person name="Singh A."/>
            <person name="Wilkins M.J."/>
            <person name="Williams K.H."/>
            <person name="Banfield J.F."/>
        </authorList>
    </citation>
    <scope>NUCLEOTIDE SEQUENCE [LARGE SCALE GENOMIC DNA]</scope>
</reference>
<accession>A0A0G0RC62</accession>